<evidence type="ECO:0000313" key="2">
    <source>
        <dbReference type="EMBL" id="KAJ6646870.1"/>
    </source>
</evidence>
<comment type="caution">
    <text evidence="2">The sequence shown here is derived from an EMBL/GenBank/DDBJ whole genome shotgun (WGS) entry which is preliminary data.</text>
</comment>
<name>A0A9Q0S880_9DIPT</name>
<evidence type="ECO:0000313" key="3">
    <source>
        <dbReference type="Proteomes" id="UP001151699"/>
    </source>
</evidence>
<proteinExistence type="predicted"/>
<protein>
    <submittedName>
        <fullName evidence="2">Uncharacterized protein</fullName>
    </submittedName>
</protein>
<reference evidence="2" key="1">
    <citation type="submission" date="2022-07" db="EMBL/GenBank/DDBJ databases">
        <authorList>
            <person name="Trinca V."/>
            <person name="Uliana J.V.C."/>
            <person name="Torres T.T."/>
            <person name="Ward R.J."/>
            <person name="Monesi N."/>
        </authorList>
    </citation>
    <scope>NUCLEOTIDE SEQUENCE</scope>
    <source>
        <strain evidence="2">HSMRA1968</strain>
        <tissue evidence="2">Whole embryos</tissue>
    </source>
</reference>
<organism evidence="2 3">
    <name type="scientific">Pseudolycoriella hygida</name>
    <dbReference type="NCBI Taxonomy" id="35572"/>
    <lineage>
        <taxon>Eukaryota</taxon>
        <taxon>Metazoa</taxon>
        <taxon>Ecdysozoa</taxon>
        <taxon>Arthropoda</taxon>
        <taxon>Hexapoda</taxon>
        <taxon>Insecta</taxon>
        <taxon>Pterygota</taxon>
        <taxon>Neoptera</taxon>
        <taxon>Endopterygota</taxon>
        <taxon>Diptera</taxon>
        <taxon>Nematocera</taxon>
        <taxon>Sciaroidea</taxon>
        <taxon>Sciaridae</taxon>
        <taxon>Pseudolycoriella</taxon>
    </lineage>
</organism>
<keyword evidence="3" id="KW-1185">Reference proteome</keyword>
<gene>
    <name evidence="2" type="ORF">Bhyg_02084</name>
</gene>
<dbReference type="AlphaFoldDB" id="A0A9Q0S880"/>
<feature type="non-terminal residue" evidence="2">
    <location>
        <position position="1"/>
    </location>
</feature>
<dbReference type="Proteomes" id="UP001151699">
    <property type="component" value="Chromosome A"/>
</dbReference>
<feature type="region of interest" description="Disordered" evidence="1">
    <location>
        <begin position="67"/>
        <end position="92"/>
    </location>
</feature>
<sequence length="92" mass="10449">MQIIPAGIILPDLDQRAFKEMNIKFNKITRKTFDLLPSFQPIQEMYPIEGVVLITPPDLKRPLSIHLPKMPPNANPAAKDGIEPENIQQIHL</sequence>
<accession>A0A9Q0S880</accession>
<dbReference type="EMBL" id="WJQU01000001">
    <property type="protein sequence ID" value="KAJ6646870.1"/>
    <property type="molecule type" value="Genomic_DNA"/>
</dbReference>
<evidence type="ECO:0000256" key="1">
    <source>
        <dbReference type="SAM" id="MobiDB-lite"/>
    </source>
</evidence>